<dbReference type="Proteomes" id="UP000266568">
    <property type="component" value="Unassembled WGS sequence"/>
</dbReference>
<evidence type="ECO:0008006" key="4">
    <source>
        <dbReference type="Google" id="ProtNLM"/>
    </source>
</evidence>
<evidence type="ECO:0000313" key="2">
    <source>
        <dbReference type="EMBL" id="RIA44607.1"/>
    </source>
</evidence>
<evidence type="ECO:0000313" key="3">
    <source>
        <dbReference type="Proteomes" id="UP000266568"/>
    </source>
</evidence>
<protein>
    <recommendedName>
        <fullName evidence="4">Core-binding (CB) domain-containing protein</fullName>
    </recommendedName>
</protein>
<organism evidence="2 3">
    <name type="scientific">Hephaestia caeni</name>
    <dbReference type="NCBI Taxonomy" id="645617"/>
    <lineage>
        <taxon>Bacteria</taxon>
        <taxon>Pseudomonadati</taxon>
        <taxon>Pseudomonadota</taxon>
        <taxon>Alphaproteobacteria</taxon>
        <taxon>Sphingomonadales</taxon>
        <taxon>Sphingomonadaceae</taxon>
        <taxon>Hephaestia</taxon>
    </lineage>
</organism>
<feature type="region of interest" description="Disordered" evidence="1">
    <location>
        <begin position="100"/>
        <end position="130"/>
    </location>
</feature>
<dbReference type="OrthoDB" id="8449754at2"/>
<feature type="compositionally biased region" description="Basic and acidic residues" evidence="1">
    <location>
        <begin position="104"/>
        <end position="116"/>
    </location>
</feature>
<keyword evidence="3" id="KW-1185">Reference proteome</keyword>
<dbReference type="RefSeq" id="WP_147373700.1">
    <property type="nucleotide sequence ID" value="NZ_QXDC01000003.1"/>
</dbReference>
<gene>
    <name evidence="2" type="ORF">DFR49_2854</name>
</gene>
<evidence type="ECO:0000256" key="1">
    <source>
        <dbReference type="SAM" id="MobiDB-lite"/>
    </source>
</evidence>
<name>A0A397PBW4_9SPHN</name>
<proteinExistence type="predicted"/>
<dbReference type="EMBL" id="QXDC01000003">
    <property type="protein sequence ID" value="RIA44607.1"/>
    <property type="molecule type" value="Genomic_DNA"/>
</dbReference>
<feature type="compositionally biased region" description="Polar residues" evidence="1">
    <location>
        <begin position="119"/>
        <end position="130"/>
    </location>
</feature>
<accession>A0A397PBW4</accession>
<reference evidence="2 3" key="1">
    <citation type="submission" date="2018-08" db="EMBL/GenBank/DDBJ databases">
        <title>Genomic Encyclopedia of Type Strains, Phase IV (KMG-IV): sequencing the most valuable type-strain genomes for metagenomic binning, comparative biology and taxonomic classification.</title>
        <authorList>
            <person name="Goeker M."/>
        </authorList>
    </citation>
    <scope>NUCLEOTIDE SEQUENCE [LARGE SCALE GENOMIC DNA]</scope>
    <source>
        <strain evidence="2 3">DSM 25527</strain>
    </source>
</reference>
<comment type="caution">
    <text evidence="2">The sequence shown here is derived from an EMBL/GenBank/DDBJ whole genome shotgun (WGS) entry which is preliminary data.</text>
</comment>
<sequence>MNGKRNREAILEFQDYQAAKGLLAKGTAMARKAALGKVLGILPDEEAEDVTKIHLDDVMLRFSNLQGKDYTPGSMNTYKSRVKAALEDFEAYLSNPLGFRPNINRRDRSSKSDKPQVQKVDSTTPTEIVPKSTTTSFESVSILPIPLRSDLVVRIQGLPFDMTENEARKIANVVLAMVNPTS</sequence>
<dbReference type="AlphaFoldDB" id="A0A397PBW4"/>